<keyword evidence="4 10" id="KW-0808">Transferase</keyword>
<dbReference type="Proteomes" id="UP000526196">
    <property type="component" value="Unassembled WGS sequence"/>
</dbReference>
<evidence type="ECO:0000259" key="9">
    <source>
        <dbReference type="Pfam" id="PF13231"/>
    </source>
</evidence>
<evidence type="ECO:0000256" key="1">
    <source>
        <dbReference type="ARBA" id="ARBA00004651"/>
    </source>
</evidence>
<evidence type="ECO:0000256" key="7">
    <source>
        <dbReference type="ARBA" id="ARBA00023136"/>
    </source>
</evidence>
<dbReference type="GO" id="GO:0005886">
    <property type="term" value="C:plasma membrane"/>
    <property type="evidence" value="ECO:0007669"/>
    <property type="project" value="UniProtKB-SubCell"/>
</dbReference>
<evidence type="ECO:0000256" key="8">
    <source>
        <dbReference type="SAM" id="Phobius"/>
    </source>
</evidence>
<feature type="transmembrane region" description="Helical" evidence="8">
    <location>
        <begin position="367"/>
        <end position="389"/>
    </location>
</feature>
<feature type="transmembrane region" description="Helical" evidence="8">
    <location>
        <begin position="337"/>
        <end position="355"/>
    </location>
</feature>
<feature type="transmembrane region" description="Helical" evidence="8">
    <location>
        <begin position="21"/>
        <end position="38"/>
    </location>
</feature>
<feature type="transmembrane region" description="Helical" evidence="8">
    <location>
        <begin position="313"/>
        <end position="331"/>
    </location>
</feature>
<dbReference type="AlphaFoldDB" id="A0A7K4NSD7"/>
<evidence type="ECO:0000256" key="2">
    <source>
        <dbReference type="ARBA" id="ARBA00022475"/>
    </source>
</evidence>
<organism evidence="10 11">
    <name type="scientific">Marine Group I thaumarchaeote</name>
    <dbReference type="NCBI Taxonomy" id="2511932"/>
    <lineage>
        <taxon>Archaea</taxon>
        <taxon>Nitrososphaerota</taxon>
        <taxon>Marine Group I</taxon>
    </lineage>
</organism>
<keyword evidence="5 8" id="KW-0812">Transmembrane</keyword>
<reference evidence="10 11" key="1">
    <citation type="journal article" date="2019" name="Environ. Microbiol.">
        <title>Genomics insights into ecotype formation of ammonia-oxidizing archaea in the deep ocean.</title>
        <authorList>
            <person name="Wang Y."/>
            <person name="Huang J.M."/>
            <person name="Cui G.J."/>
            <person name="Nunoura T."/>
            <person name="Takaki Y."/>
            <person name="Li W.L."/>
            <person name="Li J."/>
            <person name="Gao Z.M."/>
            <person name="Takai K."/>
            <person name="Zhang A.Q."/>
            <person name="Stepanauskas R."/>
        </authorList>
    </citation>
    <scope>NUCLEOTIDE SEQUENCE [LARGE SCALE GENOMIC DNA]</scope>
    <source>
        <strain evidence="10 11">F20</strain>
    </source>
</reference>
<protein>
    <submittedName>
        <fullName evidence="10">Glycosyltransferase family 39 protein</fullName>
    </submittedName>
</protein>
<feature type="domain" description="Glycosyltransferase RgtA/B/C/D-like" evidence="9">
    <location>
        <begin position="104"/>
        <end position="229"/>
    </location>
</feature>
<evidence type="ECO:0000256" key="5">
    <source>
        <dbReference type="ARBA" id="ARBA00022692"/>
    </source>
</evidence>
<evidence type="ECO:0000256" key="6">
    <source>
        <dbReference type="ARBA" id="ARBA00022989"/>
    </source>
</evidence>
<evidence type="ECO:0000313" key="11">
    <source>
        <dbReference type="Proteomes" id="UP000526196"/>
    </source>
</evidence>
<feature type="transmembrane region" description="Helical" evidence="8">
    <location>
        <begin position="177"/>
        <end position="208"/>
    </location>
</feature>
<keyword evidence="6 8" id="KW-1133">Transmembrane helix</keyword>
<feature type="transmembrane region" description="Helical" evidence="8">
    <location>
        <begin position="220"/>
        <end position="239"/>
    </location>
</feature>
<dbReference type="PANTHER" id="PTHR33908">
    <property type="entry name" value="MANNOSYLTRANSFERASE YKCB-RELATED"/>
    <property type="match status" value="1"/>
</dbReference>
<dbReference type="GO" id="GO:0016763">
    <property type="term" value="F:pentosyltransferase activity"/>
    <property type="evidence" value="ECO:0007669"/>
    <property type="project" value="TreeGrafter"/>
</dbReference>
<evidence type="ECO:0000313" key="10">
    <source>
        <dbReference type="EMBL" id="NWK05328.1"/>
    </source>
</evidence>
<sequence length="527" mass="60942">MTENRQINYEKNIINLIKNPIFILALIGGLSLAIRLYLVPFDLVLDNDGTSYFWYANDVSILGKLPTEISPKIDTQFPNNGWPIFLSGFFSLIDSTNFLDYMNVQRVISILISVVTVIPIYFLGRKFFNEKYSLVVAALFAFEPRLIENSLLGITEPLYLLLGTITLVLFLSKNNKIIIISFIAAALFCLIRYEGLLIIIPMTIMYFVRFHKNKKQILTYFIAIVIFTMILLPMGLLRIESTGDDGLTSHVLAGGEYYSGMIEDEGNNIILEFLSKGISFLGKYFLLVSIPLFLICLPYGIFNLIKKRDEKKWTLILFGLFFLIPAFYAYSRGFQDVRYLYIFLPIFCIISVYFIQLIEQKIKKPKVFFAGVIISIILVSSIFLNFTIIDFETEKEKYEISFVINQIATSVNRDYIAIQYLKWSDADVLENFPMLSTDAKQRDRIEIINMGNKSGNVFSVMEDYFVFAQKQGLTHLVLDNDNINNHFLKEIFQNEKQYPFLKKVYDSSESGHNFHIKIFEINYDLFL</sequence>
<dbReference type="GO" id="GO:0008610">
    <property type="term" value="P:lipid biosynthetic process"/>
    <property type="evidence" value="ECO:0007669"/>
    <property type="project" value="UniProtKB-ARBA"/>
</dbReference>
<dbReference type="EMBL" id="JACASX010000006">
    <property type="protein sequence ID" value="NWK05328.1"/>
    <property type="molecule type" value="Genomic_DNA"/>
</dbReference>
<name>A0A7K4NSD7_9ARCH</name>
<evidence type="ECO:0000256" key="3">
    <source>
        <dbReference type="ARBA" id="ARBA00022676"/>
    </source>
</evidence>
<dbReference type="PANTHER" id="PTHR33908:SF11">
    <property type="entry name" value="MEMBRANE PROTEIN"/>
    <property type="match status" value="1"/>
</dbReference>
<proteinExistence type="predicted"/>
<accession>A0A7K4NSD7</accession>
<feature type="transmembrane region" description="Helical" evidence="8">
    <location>
        <begin position="281"/>
        <end position="301"/>
    </location>
</feature>
<dbReference type="Pfam" id="PF13231">
    <property type="entry name" value="PMT_2"/>
    <property type="match status" value="1"/>
</dbReference>
<comment type="subcellular location">
    <subcellularLocation>
        <location evidence="1">Cell membrane</location>
        <topology evidence="1">Multi-pass membrane protein</topology>
    </subcellularLocation>
</comment>
<dbReference type="InterPro" id="IPR038731">
    <property type="entry name" value="RgtA/B/C-like"/>
</dbReference>
<keyword evidence="2" id="KW-1003">Cell membrane</keyword>
<keyword evidence="3" id="KW-0328">Glycosyltransferase</keyword>
<evidence type="ECO:0000256" key="4">
    <source>
        <dbReference type="ARBA" id="ARBA00022679"/>
    </source>
</evidence>
<feature type="transmembrane region" description="Helical" evidence="8">
    <location>
        <begin position="107"/>
        <end position="124"/>
    </location>
</feature>
<gene>
    <name evidence="10" type="ORF">HX833_04470</name>
</gene>
<keyword evidence="7 8" id="KW-0472">Membrane</keyword>
<feature type="transmembrane region" description="Helical" evidence="8">
    <location>
        <begin position="151"/>
        <end position="171"/>
    </location>
</feature>
<dbReference type="InterPro" id="IPR050297">
    <property type="entry name" value="LipidA_mod_glycosyltrf_83"/>
</dbReference>
<comment type="caution">
    <text evidence="10">The sequence shown here is derived from an EMBL/GenBank/DDBJ whole genome shotgun (WGS) entry which is preliminary data.</text>
</comment>